<evidence type="ECO:0000256" key="1">
    <source>
        <dbReference type="SAM" id="MobiDB-lite"/>
    </source>
</evidence>
<gene>
    <name evidence="4" type="ORF">DNTS_012304</name>
</gene>
<dbReference type="AlphaFoldDB" id="A0A553REQ5"/>
<evidence type="ECO:0000256" key="2">
    <source>
        <dbReference type="SAM" id="Phobius"/>
    </source>
</evidence>
<keyword evidence="2" id="KW-0812">Transmembrane</keyword>
<dbReference type="InterPro" id="IPR052593">
    <property type="entry name" value="MT-associated_AKAP9-binding"/>
</dbReference>
<dbReference type="GO" id="GO:1903358">
    <property type="term" value="P:regulation of Golgi organization"/>
    <property type="evidence" value="ECO:0007669"/>
    <property type="project" value="TreeGrafter"/>
</dbReference>
<feature type="compositionally biased region" description="Low complexity" evidence="1">
    <location>
        <begin position="669"/>
        <end position="682"/>
    </location>
</feature>
<dbReference type="InterPro" id="IPR040947">
    <property type="entry name" value="SMYLE_N"/>
</dbReference>
<feature type="compositionally biased region" description="Basic and acidic residues" evidence="1">
    <location>
        <begin position="639"/>
        <end position="653"/>
    </location>
</feature>
<keyword evidence="2" id="KW-1133">Transmembrane helix</keyword>
<feature type="domain" description="Short myomegalin-like EB1 binding protein N-terminal" evidence="3">
    <location>
        <begin position="557"/>
        <end position="754"/>
    </location>
</feature>
<feature type="compositionally biased region" description="Polar residues" evidence="1">
    <location>
        <begin position="683"/>
        <end position="700"/>
    </location>
</feature>
<organism evidence="4 5">
    <name type="scientific">Danionella cerebrum</name>
    <dbReference type="NCBI Taxonomy" id="2873325"/>
    <lineage>
        <taxon>Eukaryota</taxon>
        <taxon>Metazoa</taxon>
        <taxon>Chordata</taxon>
        <taxon>Craniata</taxon>
        <taxon>Vertebrata</taxon>
        <taxon>Euteleostomi</taxon>
        <taxon>Actinopterygii</taxon>
        <taxon>Neopterygii</taxon>
        <taxon>Teleostei</taxon>
        <taxon>Ostariophysi</taxon>
        <taxon>Cypriniformes</taxon>
        <taxon>Danionidae</taxon>
        <taxon>Danioninae</taxon>
        <taxon>Danionella</taxon>
    </lineage>
</organism>
<evidence type="ECO:0000313" key="4">
    <source>
        <dbReference type="EMBL" id="TRZ00668.1"/>
    </source>
</evidence>
<evidence type="ECO:0000259" key="3">
    <source>
        <dbReference type="Pfam" id="PF18615"/>
    </source>
</evidence>
<feature type="region of interest" description="Disordered" evidence="1">
    <location>
        <begin position="619"/>
        <end position="700"/>
    </location>
</feature>
<sequence>MLHPLMLAIVVFNTSITIVEWSFLMHQLMRLCYASASAPLSLRALFYSQNKYKAVPEPGDADSDADQEEDWSDGAERPLERFLSSDQIASLWQTQDQWEQSNPSGLEVLSAESLNIPRAEEEEHQRRLPFSTVLALNFSKPSRAKENLATPERKTIRVMSAADPSQQRSFSGREEEQVFFLSYTPPARDAIHLPIHVFYLLLASIVILTTLYAIIGHLIKDLLHDLADSLFGPQPEEAHFGLCESRDRFMVDWVPETSPELQALEEQARAEQTQLLMEPGHYTPAIWVISDSLEPRTTRSGPRVAFGKNVNIFRASRKDCVRGTPEARCSATDSSRTDKSCGASPSRVLLTPPWSDLADNSTDVSYHKLRVLHKERLYRTCRVCGGRAQLHCSEQTRRSLCMNRLFWALKEEIREDYPTDLRVLVKSVLLISCCQMSSRCRVCSDSLVRARQHWIFHPSSNPSLRVLLSEALGCPLVRDGGPEFLCGKCCFMLRRMLRFDVVLARIQALSITQVHRLLLEREVLCRTITTLYWKSNSPEPVVSDSTEHQLNQMESEPSAPYLKLLQEDLKFWRFEFWANDEVFPTAGNDPFSLRRSRHSSLRVEDADYEAACQVPRSLRRSASCGAESPRNNSTARFRRTSEQNKEPQGRERMSWSSWEDQTRTDQRSSSESSESLEATGSETRTSVLTGSCGNTASEPQLNAGSRMLKVPLVPVSIALLLQDCVYRPVQMPRGSKLPVLKNPRCFRGAVKVESLDHMNFFHDLEAARVQQELVGVELKLVHSDLVSETV</sequence>
<dbReference type="GO" id="GO:0060090">
    <property type="term" value="F:molecular adaptor activity"/>
    <property type="evidence" value="ECO:0007669"/>
    <property type="project" value="TreeGrafter"/>
</dbReference>
<feature type="transmembrane region" description="Helical" evidence="2">
    <location>
        <begin position="197"/>
        <end position="219"/>
    </location>
</feature>
<keyword evidence="5" id="KW-1185">Reference proteome</keyword>
<dbReference type="STRING" id="623744.A0A553REQ5"/>
<dbReference type="GO" id="GO:0005813">
    <property type="term" value="C:centrosome"/>
    <property type="evidence" value="ECO:0007669"/>
    <property type="project" value="TreeGrafter"/>
</dbReference>
<name>A0A553REQ5_9TELE</name>
<evidence type="ECO:0000313" key="5">
    <source>
        <dbReference type="Proteomes" id="UP000316079"/>
    </source>
</evidence>
<proteinExistence type="predicted"/>
<comment type="caution">
    <text evidence="4">The sequence shown here is derived from an EMBL/GenBank/DDBJ whole genome shotgun (WGS) entry which is preliminary data.</text>
</comment>
<dbReference type="PANTHER" id="PTHR46501">
    <property type="entry name" value="MYOMEGALIN"/>
    <property type="match status" value="1"/>
</dbReference>
<dbReference type="PANTHER" id="PTHR46501:SF10">
    <property type="entry name" value="CENTROSOMIN"/>
    <property type="match status" value="1"/>
</dbReference>
<dbReference type="Pfam" id="PF18615">
    <property type="entry name" value="SMYLE_N"/>
    <property type="match status" value="1"/>
</dbReference>
<dbReference type="OrthoDB" id="8848457at2759"/>
<protein>
    <recommendedName>
        <fullName evidence="3">Short myomegalin-like EB1 binding protein N-terminal domain-containing protein</fullName>
    </recommendedName>
</protein>
<dbReference type="GO" id="GO:0090063">
    <property type="term" value="P:positive regulation of microtubule nucleation"/>
    <property type="evidence" value="ECO:0007669"/>
    <property type="project" value="TreeGrafter"/>
</dbReference>
<accession>A0A553REQ5</accession>
<reference evidence="4 5" key="1">
    <citation type="journal article" date="2019" name="Sci. Data">
        <title>Hybrid genome assembly and annotation of Danionella translucida.</title>
        <authorList>
            <person name="Kadobianskyi M."/>
            <person name="Schulze L."/>
            <person name="Schuelke M."/>
            <person name="Judkewitz B."/>
        </authorList>
    </citation>
    <scope>NUCLEOTIDE SEQUENCE [LARGE SCALE GENOMIC DNA]</scope>
    <source>
        <strain evidence="4 5">Bolton</strain>
    </source>
</reference>
<feature type="transmembrane region" description="Helical" evidence="2">
    <location>
        <begin position="6"/>
        <end position="24"/>
    </location>
</feature>
<keyword evidence="2" id="KW-0472">Membrane</keyword>
<dbReference type="GO" id="GO:0005794">
    <property type="term" value="C:Golgi apparatus"/>
    <property type="evidence" value="ECO:0007669"/>
    <property type="project" value="TreeGrafter"/>
</dbReference>
<dbReference type="GO" id="GO:0007098">
    <property type="term" value="P:centrosome cycle"/>
    <property type="evidence" value="ECO:0007669"/>
    <property type="project" value="TreeGrafter"/>
</dbReference>
<dbReference type="EMBL" id="SRMA01024300">
    <property type="protein sequence ID" value="TRZ00668.1"/>
    <property type="molecule type" value="Genomic_DNA"/>
</dbReference>
<dbReference type="Proteomes" id="UP000316079">
    <property type="component" value="Unassembled WGS sequence"/>
</dbReference>